<dbReference type="Pfam" id="PF10825">
    <property type="entry name" value="DUF2752"/>
    <property type="match status" value="1"/>
</dbReference>
<gene>
    <name evidence="2" type="ORF">ACFSO8_07575</name>
</gene>
<accession>A0ABW5K8T8</accession>
<feature type="transmembrane region" description="Helical" evidence="1">
    <location>
        <begin position="7"/>
        <end position="24"/>
    </location>
</feature>
<evidence type="ECO:0000256" key="1">
    <source>
        <dbReference type="SAM" id="Phobius"/>
    </source>
</evidence>
<dbReference type="Proteomes" id="UP001597394">
    <property type="component" value="Unassembled WGS sequence"/>
</dbReference>
<evidence type="ECO:0000313" key="3">
    <source>
        <dbReference type="Proteomes" id="UP001597394"/>
    </source>
</evidence>
<protein>
    <submittedName>
        <fullName evidence="2">DUF2752 domain-containing protein</fullName>
    </submittedName>
</protein>
<keyword evidence="1" id="KW-1133">Transmembrane helix</keyword>
<organism evidence="2 3">
    <name type="scientific">Kaistella montana</name>
    <dbReference type="NCBI Taxonomy" id="1849733"/>
    <lineage>
        <taxon>Bacteria</taxon>
        <taxon>Pseudomonadati</taxon>
        <taxon>Bacteroidota</taxon>
        <taxon>Flavobacteriia</taxon>
        <taxon>Flavobacteriales</taxon>
        <taxon>Weeksellaceae</taxon>
        <taxon>Chryseobacterium group</taxon>
        <taxon>Kaistella</taxon>
    </lineage>
</organism>
<keyword evidence="1" id="KW-0472">Membrane</keyword>
<keyword evidence="1" id="KW-0812">Transmembrane</keyword>
<keyword evidence="3" id="KW-1185">Reference proteome</keyword>
<comment type="caution">
    <text evidence="2">The sequence shown here is derived from an EMBL/GenBank/DDBJ whole genome shotgun (WGS) entry which is preliminary data.</text>
</comment>
<feature type="transmembrane region" description="Helical" evidence="1">
    <location>
        <begin position="100"/>
        <end position="120"/>
    </location>
</feature>
<name>A0ABW5K8T8_9FLAO</name>
<evidence type="ECO:0000313" key="2">
    <source>
        <dbReference type="EMBL" id="MFD2545317.1"/>
    </source>
</evidence>
<dbReference type="EMBL" id="JBHULG010000002">
    <property type="protein sequence ID" value="MFD2545317.1"/>
    <property type="molecule type" value="Genomic_DNA"/>
</dbReference>
<feature type="transmembrane region" description="Helical" evidence="1">
    <location>
        <begin position="68"/>
        <end position="88"/>
    </location>
</feature>
<dbReference type="InterPro" id="IPR021215">
    <property type="entry name" value="DUF2752"/>
</dbReference>
<dbReference type="RefSeq" id="WP_255929331.1">
    <property type="nucleotide sequence ID" value="NZ_JANFQP010000002.1"/>
</dbReference>
<reference evidence="3" key="1">
    <citation type="journal article" date="2019" name="Int. J. Syst. Evol. Microbiol.">
        <title>The Global Catalogue of Microorganisms (GCM) 10K type strain sequencing project: providing services to taxonomists for standard genome sequencing and annotation.</title>
        <authorList>
            <consortium name="The Broad Institute Genomics Platform"/>
            <consortium name="The Broad Institute Genome Sequencing Center for Infectious Disease"/>
            <person name="Wu L."/>
            <person name="Ma J."/>
        </authorList>
    </citation>
    <scope>NUCLEOTIDE SEQUENCE [LARGE SCALE GENOMIC DNA]</scope>
    <source>
        <strain evidence="3">KCTC 52204</strain>
    </source>
</reference>
<sequence>MKKHLKLAIFVLIFIGLGVVYYSFNPQNSSYFLKCPIHYFTGYLCPGCGSQRAIHELLHLNFRKAFEYNALFVASIPYLISAIALNTQPLSDRFPKTRKFLFHPKAILILLGIAVVFSVYRNI</sequence>
<proteinExistence type="predicted"/>